<dbReference type="EMBL" id="LAZR01002229">
    <property type="protein sequence ID" value="KKN32781.1"/>
    <property type="molecule type" value="Genomic_DNA"/>
</dbReference>
<accession>A0A0F9S6Z0</accession>
<sequence length="83" mass="9725">MLTLLQRICMDCKKTYGFKICRGSFKFMQTHGLCKDCLKVRMSDMDLRRNDPAYTEPALEWLEALSMEREEQVLHDGESFPTS</sequence>
<proteinExistence type="predicted"/>
<gene>
    <name evidence="1" type="ORF">LCGC14_0810500</name>
</gene>
<name>A0A0F9S6Z0_9ZZZZ</name>
<organism evidence="1">
    <name type="scientific">marine sediment metagenome</name>
    <dbReference type="NCBI Taxonomy" id="412755"/>
    <lineage>
        <taxon>unclassified sequences</taxon>
        <taxon>metagenomes</taxon>
        <taxon>ecological metagenomes</taxon>
    </lineage>
</organism>
<comment type="caution">
    <text evidence="1">The sequence shown here is derived from an EMBL/GenBank/DDBJ whole genome shotgun (WGS) entry which is preliminary data.</text>
</comment>
<dbReference type="AlphaFoldDB" id="A0A0F9S6Z0"/>
<reference evidence="1" key="1">
    <citation type="journal article" date="2015" name="Nature">
        <title>Complex archaea that bridge the gap between prokaryotes and eukaryotes.</title>
        <authorList>
            <person name="Spang A."/>
            <person name="Saw J.H."/>
            <person name="Jorgensen S.L."/>
            <person name="Zaremba-Niedzwiedzka K."/>
            <person name="Martijn J."/>
            <person name="Lind A.E."/>
            <person name="van Eijk R."/>
            <person name="Schleper C."/>
            <person name="Guy L."/>
            <person name="Ettema T.J."/>
        </authorList>
    </citation>
    <scope>NUCLEOTIDE SEQUENCE</scope>
</reference>
<protein>
    <submittedName>
        <fullName evidence="1">Uncharacterized protein</fullName>
    </submittedName>
</protein>
<evidence type="ECO:0000313" key="1">
    <source>
        <dbReference type="EMBL" id="KKN32781.1"/>
    </source>
</evidence>